<keyword evidence="10" id="KW-1185">Reference proteome</keyword>
<comment type="caution">
    <text evidence="9">The sequence shown here is derived from an EMBL/GenBank/DDBJ whole genome shotgun (WGS) entry which is preliminary data.</text>
</comment>
<keyword evidence="7" id="KW-1133">Transmembrane helix</keyword>
<proteinExistence type="inferred from homology"/>
<evidence type="ECO:0000313" key="9">
    <source>
        <dbReference type="EMBL" id="KAJ5124836.1"/>
    </source>
</evidence>
<evidence type="ECO:0000256" key="4">
    <source>
        <dbReference type="ARBA" id="ARBA00022833"/>
    </source>
</evidence>
<dbReference type="InterPro" id="IPR037519">
    <property type="entry name" value="LITAF_fam"/>
</dbReference>
<dbReference type="Pfam" id="PF10601">
    <property type="entry name" value="zf-LITAF-like"/>
    <property type="match status" value="1"/>
</dbReference>
<dbReference type="PANTHER" id="PTHR23292">
    <property type="entry name" value="LIPOPOLYSACCHARIDE-INDUCED TUMOR NECROSIS FACTOR-ALPHA FACTOR"/>
    <property type="match status" value="1"/>
</dbReference>
<keyword evidence="7" id="KW-0812">Transmembrane</keyword>
<accession>A0A9W9GNC5</accession>
<dbReference type="GO" id="GO:0016020">
    <property type="term" value="C:membrane"/>
    <property type="evidence" value="ECO:0007669"/>
    <property type="project" value="UniProtKB-SubCell"/>
</dbReference>
<feature type="region of interest" description="Disordered" evidence="6">
    <location>
        <begin position="1"/>
        <end position="75"/>
    </location>
</feature>
<reference evidence="9" key="1">
    <citation type="submission" date="2022-11" db="EMBL/GenBank/DDBJ databases">
        <authorList>
            <person name="Petersen C."/>
        </authorList>
    </citation>
    <scope>NUCLEOTIDE SEQUENCE</scope>
    <source>
        <strain evidence="9">IBT 22155</strain>
    </source>
</reference>
<comment type="similarity">
    <text evidence="2">Belongs to the CDIP1/LITAF family.</text>
</comment>
<protein>
    <recommendedName>
        <fullName evidence="8">LITAF domain-containing protein</fullName>
    </recommendedName>
</protein>
<keyword evidence="3" id="KW-0479">Metal-binding</keyword>
<dbReference type="OrthoDB" id="5599753at2759"/>
<reference evidence="9" key="2">
    <citation type="journal article" date="2023" name="IMA Fungus">
        <title>Comparative genomic study of the Penicillium genus elucidates a diverse pangenome and 15 lateral gene transfer events.</title>
        <authorList>
            <person name="Petersen C."/>
            <person name="Sorensen T."/>
            <person name="Nielsen M.R."/>
            <person name="Sondergaard T.E."/>
            <person name="Sorensen J.L."/>
            <person name="Fitzpatrick D.A."/>
            <person name="Frisvad J.C."/>
            <person name="Nielsen K.L."/>
        </authorList>
    </citation>
    <scope>NUCLEOTIDE SEQUENCE</scope>
    <source>
        <strain evidence="9">IBT 22155</strain>
    </source>
</reference>
<dbReference type="GeneID" id="81408575"/>
<dbReference type="AlphaFoldDB" id="A0A9W9GNC5"/>
<keyword evidence="5 7" id="KW-0472">Membrane</keyword>
<gene>
    <name evidence="9" type="ORF">N7515_008661</name>
</gene>
<evidence type="ECO:0000256" key="2">
    <source>
        <dbReference type="ARBA" id="ARBA00005975"/>
    </source>
</evidence>
<evidence type="ECO:0000256" key="5">
    <source>
        <dbReference type="ARBA" id="ARBA00023136"/>
    </source>
</evidence>
<evidence type="ECO:0000256" key="3">
    <source>
        <dbReference type="ARBA" id="ARBA00022723"/>
    </source>
</evidence>
<dbReference type="InterPro" id="IPR006629">
    <property type="entry name" value="LITAF"/>
</dbReference>
<feature type="domain" description="LITAF" evidence="8">
    <location>
        <begin position="100"/>
        <end position="183"/>
    </location>
</feature>
<dbReference type="PROSITE" id="PS51837">
    <property type="entry name" value="LITAF"/>
    <property type="match status" value="1"/>
</dbReference>
<evidence type="ECO:0000313" key="10">
    <source>
        <dbReference type="Proteomes" id="UP001149079"/>
    </source>
</evidence>
<evidence type="ECO:0000256" key="1">
    <source>
        <dbReference type="ARBA" id="ARBA00004170"/>
    </source>
</evidence>
<dbReference type="EMBL" id="JAPQKL010000006">
    <property type="protein sequence ID" value="KAJ5124836.1"/>
    <property type="molecule type" value="Genomic_DNA"/>
</dbReference>
<organism evidence="9 10">
    <name type="scientific">Penicillium bovifimosum</name>
    <dbReference type="NCBI Taxonomy" id="126998"/>
    <lineage>
        <taxon>Eukaryota</taxon>
        <taxon>Fungi</taxon>
        <taxon>Dikarya</taxon>
        <taxon>Ascomycota</taxon>
        <taxon>Pezizomycotina</taxon>
        <taxon>Eurotiomycetes</taxon>
        <taxon>Eurotiomycetidae</taxon>
        <taxon>Eurotiales</taxon>
        <taxon>Aspergillaceae</taxon>
        <taxon>Penicillium</taxon>
    </lineage>
</organism>
<evidence type="ECO:0000259" key="8">
    <source>
        <dbReference type="PROSITE" id="PS51837"/>
    </source>
</evidence>
<feature type="compositionally biased region" description="Polar residues" evidence="6">
    <location>
        <begin position="1"/>
        <end position="36"/>
    </location>
</feature>
<feature type="compositionally biased region" description="Low complexity" evidence="6">
    <location>
        <begin position="38"/>
        <end position="49"/>
    </location>
</feature>
<comment type="subcellular location">
    <subcellularLocation>
        <location evidence="1">Membrane</location>
        <topology evidence="1">Peripheral membrane protein</topology>
    </subcellularLocation>
</comment>
<dbReference type="Proteomes" id="UP001149079">
    <property type="component" value="Unassembled WGS sequence"/>
</dbReference>
<dbReference type="PANTHER" id="PTHR23292:SF14">
    <property type="entry name" value="FI16615P1-RELATED"/>
    <property type="match status" value="1"/>
</dbReference>
<sequence>MEQNNASTVVSPPASNNTDPTTAPTVSSPTDTTRSHTAPETVPTEPPATRSLPTDDPMAILPAVGAPPPQYDEHKNHALAPLEPAQKTTPASPQAQGLISPQLQVIPIAQLGEVPRRVQCPFCNQEALTRTTKESTSSTSMAAICCCIFGGIICAFLPYCMEMCHDTHHFCTNCGAQVATFPHEGPVQQFSPQAPGPVIVAPGPIRPPEAVMKN</sequence>
<dbReference type="RefSeq" id="XP_056519235.1">
    <property type="nucleotide sequence ID" value="XM_056669405.1"/>
</dbReference>
<name>A0A9W9GNC5_9EURO</name>
<feature type="transmembrane region" description="Helical" evidence="7">
    <location>
        <begin position="140"/>
        <end position="159"/>
    </location>
</feature>
<keyword evidence="4" id="KW-0862">Zinc</keyword>
<evidence type="ECO:0000256" key="6">
    <source>
        <dbReference type="SAM" id="MobiDB-lite"/>
    </source>
</evidence>
<dbReference type="GO" id="GO:0008270">
    <property type="term" value="F:zinc ion binding"/>
    <property type="evidence" value="ECO:0007669"/>
    <property type="project" value="TreeGrafter"/>
</dbReference>
<evidence type="ECO:0000256" key="7">
    <source>
        <dbReference type="SAM" id="Phobius"/>
    </source>
</evidence>
<dbReference type="SMART" id="SM00714">
    <property type="entry name" value="LITAF"/>
    <property type="match status" value="1"/>
</dbReference>